<protein>
    <recommendedName>
        <fullName evidence="2">BRCT domain-containing protein</fullName>
    </recommendedName>
</protein>
<dbReference type="Gene3D" id="3.40.50.10190">
    <property type="entry name" value="BRCT domain"/>
    <property type="match status" value="6"/>
</dbReference>
<feature type="domain" description="BRCT" evidence="2">
    <location>
        <begin position="100"/>
        <end position="184"/>
    </location>
</feature>
<dbReference type="FunFam" id="3.40.50.10190:FF:000052">
    <property type="entry name" value="Transcription coactivator"/>
    <property type="match status" value="1"/>
</dbReference>
<dbReference type="GO" id="GO:0006270">
    <property type="term" value="P:DNA replication initiation"/>
    <property type="evidence" value="ECO:0007669"/>
    <property type="project" value="TreeGrafter"/>
</dbReference>
<dbReference type="PANTHER" id="PTHR13561:SF20">
    <property type="entry name" value="DNA TOPOISOMERASE 2-BINDING PROTEIN 1"/>
    <property type="match status" value="1"/>
</dbReference>
<organism evidence="3 4">
    <name type="scientific">Linum tenue</name>
    <dbReference type="NCBI Taxonomy" id="586396"/>
    <lineage>
        <taxon>Eukaryota</taxon>
        <taxon>Viridiplantae</taxon>
        <taxon>Streptophyta</taxon>
        <taxon>Embryophyta</taxon>
        <taxon>Tracheophyta</taxon>
        <taxon>Spermatophyta</taxon>
        <taxon>Magnoliopsida</taxon>
        <taxon>eudicotyledons</taxon>
        <taxon>Gunneridae</taxon>
        <taxon>Pentapetalae</taxon>
        <taxon>rosids</taxon>
        <taxon>fabids</taxon>
        <taxon>Malpighiales</taxon>
        <taxon>Linaceae</taxon>
        <taxon>Linum</taxon>
    </lineage>
</organism>
<dbReference type="AlphaFoldDB" id="A0AAV0IE63"/>
<feature type="domain" description="BRCT" evidence="2">
    <location>
        <begin position="182"/>
        <end position="271"/>
    </location>
</feature>
<dbReference type="SMART" id="SM00292">
    <property type="entry name" value="BRCT"/>
    <property type="match status" value="6"/>
</dbReference>
<dbReference type="PROSITE" id="PS50172">
    <property type="entry name" value="BRCT"/>
    <property type="match status" value="5"/>
</dbReference>
<accession>A0AAV0IE63</accession>
<evidence type="ECO:0000259" key="2">
    <source>
        <dbReference type="PROSITE" id="PS50172"/>
    </source>
</evidence>
<feature type="domain" description="BRCT" evidence="2">
    <location>
        <begin position="374"/>
        <end position="466"/>
    </location>
</feature>
<dbReference type="Proteomes" id="UP001154282">
    <property type="component" value="Unassembled WGS sequence"/>
</dbReference>
<dbReference type="InterPro" id="IPR036420">
    <property type="entry name" value="BRCT_dom_sf"/>
</dbReference>
<name>A0AAV0IE63_9ROSI</name>
<reference evidence="3" key="1">
    <citation type="submission" date="2022-08" db="EMBL/GenBank/DDBJ databases">
        <authorList>
            <person name="Gutierrez-Valencia J."/>
        </authorList>
    </citation>
    <scope>NUCLEOTIDE SEQUENCE</scope>
</reference>
<evidence type="ECO:0000313" key="3">
    <source>
        <dbReference type="EMBL" id="CAI0395741.1"/>
    </source>
</evidence>
<dbReference type="CDD" id="cd17731">
    <property type="entry name" value="BRCT_TopBP1_rpt2_like"/>
    <property type="match status" value="2"/>
</dbReference>
<sequence length="960" mass="106558">MLKTNTFKGANVFMSRNLVPPEIFDTLLDALKLNGAEVFPCCDPSRNGRNDYHVISSPDHEKFEDLRAKGCNLLGPQCVLSCAKEHKQLPKQGFTCCLAMDGLKVLASGFDTDEKVKIEKLVKAMGGELCSKASLDVSFVIVKDVLAAKYKWALNVLKKPGVTASWLYQCWTEHRVVPQDLHRVLPLCGLRICVTGIVGEERKKIETLITQNGGKYSPELTKQCTHLICEAPKGDKFIVAAKWGCINIVTRKWLDQSIAKRACLNEESYPVQGGSASSSTSFRSFLTSKCSQEKTTRQLPSEKSSAAIDSNSAVCQSTGFTDSDVEATLSQNMSSMFSDPFIYVKEAKNEVPVLQPTNETSFSNCVADDSQSEDNDLYLADCRISLVGFASSESRKLVNMVRRGGGSRYVVLNDQLTHIIIGSPTEDEKRELRSLAASGVIYVVKTTWLEDCDREKREVPVLRQHVAYELLLPKDSLRFIKASTDGIKKSDSSFSSVHSDELIVDSGITEEHGHLDSVKAATFPIEKKKEEKQEVNFVDQASNPDATTRQVQENTFPVHNDTKVVGKRTSRDSYDNKSQNRIHEAVFKGKSFCFSKSFPADRRTEIVEWINQGGGALVDDEVQNVDFTIECHGIIPTSMPHTAFVSSHWVRSCLEDGILLDIGGHILYSPLPCQVPLPGFGSFRLCVSQFSEKDKSLFINLCVVLGAKFAHKLTRKVTHLLCKETCGPKYEAACRWGIPSVTAEWIYECVRQNKVVELAPFRPKEVSPQDQETDLASVSQFPSEDVWMTHGETTSELRSQSQDVTEAQVLTLKNKISSMVGVATQSINQSKKARHVETDDRTNLPSSRVYSGDCIMNMNSNDGGNGTDSRDSSHIVPDVAAAIEDLLEQTSKVKSLAFDLFSLSIYLRGLGLTNGLICYCFFKIHEHKSPERTICDKSVSFCFFFLCINIFLSSVESLTT</sequence>
<gene>
    <name evidence="3" type="ORF">LITE_LOCUS8826</name>
</gene>
<proteinExistence type="predicted"/>
<dbReference type="EMBL" id="CAMGYJ010000003">
    <property type="protein sequence ID" value="CAI0395741.1"/>
    <property type="molecule type" value="Genomic_DNA"/>
</dbReference>
<dbReference type="InterPro" id="IPR001357">
    <property type="entry name" value="BRCT_dom"/>
</dbReference>
<keyword evidence="1" id="KW-0677">Repeat</keyword>
<dbReference type="FunFam" id="3.40.50.10190:FF:000010">
    <property type="entry name" value="DNA topoisomerase II binding protein 1"/>
    <property type="match status" value="1"/>
</dbReference>
<dbReference type="SUPFAM" id="SSF52113">
    <property type="entry name" value="BRCT domain"/>
    <property type="match status" value="5"/>
</dbReference>
<dbReference type="GO" id="GO:0033314">
    <property type="term" value="P:mitotic DNA replication checkpoint signaling"/>
    <property type="evidence" value="ECO:0007669"/>
    <property type="project" value="TreeGrafter"/>
</dbReference>
<dbReference type="Pfam" id="PF00533">
    <property type="entry name" value="BRCT"/>
    <property type="match status" value="1"/>
</dbReference>
<dbReference type="GO" id="GO:0007095">
    <property type="term" value="P:mitotic G2 DNA damage checkpoint signaling"/>
    <property type="evidence" value="ECO:0007669"/>
    <property type="project" value="TreeGrafter"/>
</dbReference>
<keyword evidence="4" id="KW-1185">Reference proteome</keyword>
<feature type="domain" description="BRCT" evidence="2">
    <location>
        <begin position="680"/>
        <end position="763"/>
    </location>
</feature>
<dbReference type="PANTHER" id="PTHR13561">
    <property type="entry name" value="DNA REPLICATION REGULATOR DPB11-RELATED"/>
    <property type="match status" value="1"/>
</dbReference>
<evidence type="ECO:0000313" key="4">
    <source>
        <dbReference type="Proteomes" id="UP001154282"/>
    </source>
</evidence>
<dbReference type="FunFam" id="3.40.50.10190:FF:000061">
    <property type="entry name" value="Transcription coactivator"/>
    <property type="match status" value="1"/>
</dbReference>
<comment type="caution">
    <text evidence="3">The sequence shown here is derived from an EMBL/GenBank/DDBJ whole genome shotgun (WGS) entry which is preliminary data.</text>
</comment>
<dbReference type="InterPro" id="IPR059215">
    <property type="entry name" value="BRCT2_TopBP1-like"/>
</dbReference>
<dbReference type="CDD" id="cd00027">
    <property type="entry name" value="BRCT"/>
    <property type="match status" value="1"/>
</dbReference>
<dbReference type="Pfam" id="PF12738">
    <property type="entry name" value="PTCB-BRCT"/>
    <property type="match status" value="3"/>
</dbReference>
<dbReference type="FunFam" id="3.40.50.10190:FF:000057">
    <property type="entry name" value="Transcription coactivator"/>
    <property type="match status" value="1"/>
</dbReference>
<feature type="domain" description="BRCT" evidence="2">
    <location>
        <begin position="582"/>
        <end position="667"/>
    </location>
</feature>
<evidence type="ECO:0000256" key="1">
    <source>
        <dbReference type="ARBA" id="ARBA00022737"/>
    </source>
</evidence>